<dbReference type="Proteomes" id="UP000199227">
    <property type="component" value="Unassembled WGS sequence"/>
</dbReference>
<feature type="non-terminal residue" evidence="2">
    <location>
        <position position="53"/>
    </location>
</feature>
<accession>A0A1I5UMR1</accession>
<evidence type="ECO:0008006" key="4">
    <source>
        <dbReference type="Google" id="ProtNLM"/>
    </source>
</evidence>
<feature type="transmembrane region" description="Helical" evidence="1">
    <location>
        <begin position="24"/>
        <end position="41"/>
    </location>
</feature>
<proteinExistence type="predicted"/>
<dbReference type="AlphaFoldDB" id="A0A1I5UMR1"/>
<reference evidence="2 3" key="1">
    <citation type="submission" date="2016-10" db="EMBL/GenBank/DDBJ databases">
        <authorList>
            <person name="de Groot N.N."/>
        </authorList>
    </citation>
    <scope>NUCLEOTIDE SEQUENCE [LARGE SCALE GENOMIC DNA]</scope>
    <source>
        <strain evidence="2 3">EP1-55-1</strain>
    </source>
</reference>
<keyword evidence="1" id="KW-1133">Transmembrane helix</keyword>
<gene>
    <name evidence="2" type="ORF">SAMN05216234_1661</name>
</gene>
<evidence type="ECO:0000256" key="1">
    <source>
        <dbReference type="SAM" id="Phobius"/>
    </source>
</evidence>
<evidence type="ECO:0000313" key="3">
    <source>
        <dbReference type="Proteomes" id="UP000199227"/>
    </source>
</evidence>
<protein>
    <recommendedName>
        <fullName evidence="4">DDE_Tnp_1-associated</fullName>
    </recommendedName>
</protein>
<keyword evidence="1" id="KW-0812">Transmembrane</keyword>
<name>A0A1I5UMR1_9BACT</name>
<sequence>MEPELLKILKEHISEQARPQGRQYSLPVIMFLSIIAILMGAKNPIEVYKWMKA</sequence>
<organism evidence="2 3">
    <name type="scientific">Hydrogenimonas thermophila</name>
    <dbReference type="NCBI Taxonomy" id="223786"/>
    <lineage>
        <taxon>Bacteria</taxon>
        <taxon>Pseudomonadati</taxon>
        <taxon>Campylobacterota</taxon>
        <taxon>Epsilonproteobacteria</taxon>
        <taxon>Campylobacterales</taxon>
        <taxon>Hydrogenimonadaceae</taxon>
        <taxon>Hydrogenimonas</taxon>
    </lineage>
</organism>
<dbReference type="EMBL" id="FOXB01000066">
    <property type="protein sequence ID" value="SFP96593.1"/>
    <property type="molecule type" value="Genomic_DNA"/>
</dbReference>
<keyword evidence="3" id="KW-1185">Reference proteome</keyword>
<evidence type="ECO:0000313" key="2">
    <source>
        <dbReference type="EMBL" id="SFP96593.1"/>
    </source>
</evidence>
<keyword evidence="1" id="KW-0472">Membrane</keyword>